<dbReference type="Gene3D" id="3.30.420.610">
    <property type="entry name" value="LOTUS domain-like"/>
    <property type="match status" value="1"/>
</dbReference>
<dbReference type="PATRIC" id="fig|1122180.6.peg.569"/>
<keyword evidence="3" id="KW-1185">Reference proteome</keyword>
<dbReference type="InterPro" id="IPR021139">
    <property type="entry name" value="NYN"/>
</dbReference>
<comment type="caution">
    <text evidence="2">The sequence shown here is derived from an EMBL/GenBank/DDBJ whole genome shotgun (WGS) entry which is preliminary data.</text>
</comment>
<dbReference type="eggNOG" id="COG1432">
    <property type="taxonomic scope" value="Bacteria"/>
</dbReference>
<evidence type="ECO:0000259" key="1">
    <source>
        <dbReference type="PROSITE" id="PS51644"/>
    </source>
</evidence>
<dbReference type="PROSITE" id="PS51644">
    <property type="entry name" value="HTH_OST"/>
    <property type="match status" value="1"/>
</dbReference>
<dbReference type="Gene3D" id="3.40.50.1010">
    <property type="entry name" value="5'-nuclease"/>
    <property type="match status" value="1"/>
</dbReference>
<dbReference type="PANTHER" id="PTHR35811:SF1">
    <property type="entry name" value="HTH OST-TYPE DOMAIN-CONTAINING PROTEIN"/>
    <property type="match status" value="1"/>
</dbReference>
<dbReference type="Pfam" id="PF01936">
    <property type="entry name" value="NYN"/>
    <property type="match status" value="1"/>
</dbReference>
<dbReference type="CDD" id="cd10146">
    <property type="entry name" value="LabA_like_C"/>
    <property type="match status" value="1"/>
</dbReference>
<accession>A0A017HFD9</accession>
<reference evidence="2 3" key="1">
    <citation type="submission" date="2013-03" db="EMBL/GenBank/DDBJ databases">
        <authorList>
            <person name="Fiebig A."/>
            <person name="Goeker M."/>
            <person name="Klenk H.-P.P."/>
        </authorList>
    </citation>
    <scope>NUCLEOTIDE SEQUENCE [LARGE SCALE GENOMIC DNA]</scope>
    <source>
        <strain evidence="2 3">DSM 17492</strain>
    </source>
</reference>
<evidence type="ECO:0000313" key="3">
    <source>
        <dbReference type="Proteomes" id="UP000025047"/>
    </source>
</evidence>
<dbReference type="EMBL" id="APGJ01000003">
    <property type="protein sequence ID" value="EYD73041.1"/>
    <property type="molecule type" value="Genomic_DNA"/>
</dbReference>
<organism evidence="2 3">
    <name type="scientific">Limimaricola hongkongensis DSM 17492</name>
    <dbReference type="NCBI Taxonomy" id="1122180"/>
    <lineage>
        <taxon>Bacteria</taxon>
        <taxon>Pseudomonadati</taxon>
        <taxon>Pseudomonadota</taxon>
        <taxon>Alphaproteobacteria</taxon>
        <taxon>Rhodobacterales</taxon>
        <taxon>Paracoccaceae</taxon>
        <taxon>Limimaricola</taxon>
    </lineage>
</organism>
<dbReference type="STRING" id="1122180.Lokhon_00566"/>
<gene>
    <name evidence="2" type="ORF">Lokhon_00566</name>
</gene>
<dbReference type="PANTHER" id="PTHR35811">
    <property type="entry name" value="SLR1870 PROTEIN"/>
    <property type="match status" value="1"/>
</dbReference>
<name>A0A017HFD9_9RHOB</name>
<dbReference type="InterPro" id="IPR041966">
    <property type="entry name" value="LOTUS-like"/>
</dbReference>
<evidence type="ECO:0000313" key="2">
    <source>
        <dbReference type="EMBL" id="EYD73041.1"/>
    </source>
</evidence>
<dbReference type="Pfam" id="PF12872">
    <property type="entry name" value="OST-HTH"/>
    <property type="match status" value="1"/>
</dbReference>
<dbReference type="InterPro" id="IPR025605">
    <property type="entry name" value="OST-HTH/LOTUS_dom"/>
</dbReference>
<dbReference type="CDD" id="cd11297">
    <property type="entry name" value="PIN_LabA-like_N_1"/>
    <property type="match status" value="1"/>
</dbReference>
<dbReference type="GO" id="GO:0004540">
    <property type="term" value="F:RNA nuclease activity"/>
    <property type="evidence" value="ECO:0007669"/>
    <property type="project" value="InterPro"/>
</dbReference>
<sequence length="242" mass="26891">MPETRPLYAVLIDADNIPARFAKPILKEITSFGEPALRRVYGDWSADRLKGWADNVRALGLVAHQETANTKGKNASDIGLVIDAMDILHTGRFDGFVLVSSDSDFTALANRIREQGLDVIGIGEAKAPESLRKVCNRFVLIENLIDEPAPQKTGEPMGEAPAPAGKKPPLEAVPLILRAMDKIEQDDDEWYPLGPIGQYITADNPDFDVRSYGKRKLSDLVLDLKRFETRKQGNQLQVRRKD</sequence>
<protein>
    <recommendedName>
        <fullName evidence="1">HTH OST-type domain-containing protein</fullName>
    </recommendedName>
</protein>
<feature type="domain" description="HTH OST-type" evidence="1">
    <location>
        <begin position="168"/>
        <end position="242"/>
    </location>
</feature>
<dbReference type="OrthoDB" id="9783963at2"/>
<dbReference type="HOGENOM" id="CLU_034061_0_2_5"/>
<proteinExistence type="predicted"/>
<dbReference type="Proteomes" id="UP000025047">
    <property type="component" value="Unassembled WGS sequence"/>
</dbReference>
<dbReference type="RefSeq" id="WP_017927927.1">
    <property type="nucleotide sequence ID" value="NZ_KB822996.1"/>
</dbReference>
<dbReference type="AlphaFoldDB" id="A0A017HFD9"/>